<dbReference type="EMBL" id="CM012442">
    <property type="protein sequence ID" value="RVE71325.1"/>
    <property type="molecule type" value="Genomic_DNA"/>
</dbReference>
<sequence length="194" mass="20578">MEIEKEVKKMSLGHEFGAGAACLKCKDKCEGFELHFWRKICRNCKCSLTEHDVQMNTEEENKKVGKLFEDTKFTGLIAKLKTDGIPGYPGSMVTVTLPSPSAALSVPPTASSAAVRPAASGGTPAASSPVRVQLQPQPAPVSVAPVKADRIALTASVSAANVEPVPKDAPMKSVTYEWAPPVPNKHLVGVQSIN</sequence>
<dbReference type="OrthoDB" id="10069167at2759"/>
<protein>
    <recommendedName>
        <fullName evidence="3">PET domain-containing protein</fullName>
    </recommendedName>
</protein>
<proteinExistence type="predicted"/>
<name>A0A3S2PE21_ORYJA</name>
<accession>A0A3S2PE21</accession>
<dbReference type="PANTHER" id="PTHR24211">
    <property type="entry name" value="LIM DOMAIN-CONTAINING PROTEIN"/>
    <property type="match status" value="1"/>
</dbReference>
<evidence type="ECO:0000313" key="2">
    <source>
        <dbReference type="Proteomes" id="UP000283210"/>
    </source>
</evidence>
<dbReference type="PANTHER" id="PTHR24211:SF1">
    <property type="entry name" value="TESTIN"/>
    <property type="match status" value="1"/>
</dbReference>
<reference evidence="1 2" key="2">
    <citation type="submission" date="2019-01" db="EMBL/GenBank/DDBJ databases">
        <title>A chromosome length genome reference of the Java medaka (oryzias javanicus).</title>
        <authorList>
            <person name="Herpin A."/>
            <person name="Takehana Y."/>
            <person name="Naruse K."/>
            <person name="Ansai S."/>
            <person name="Kawaguchi M."/>
        </authorList>
    </citation>
    <scope>NUCLEOTIDE SEQUENCE [LARGE SCALE GENOMIC DNA]</scope>
    <source>
        <strain evidence="1">RS831</strain>
        <tissue evidence="1">Whole body</tissue>
    </source>
</reference>
<dbReference type="AlphaFoldDB" id="A0A3S2PE21"/>
<evidence type="ECO:0000313" key="1">
    <source>
        <dbReference type="EMBL" id="RVE71325.1"/>
    </source>
</evidence>
<reference evidence="1 2" key="1">
    <citation type="submission" date="2018-11" db="EMBL/GenBank/DDBJ databases">
        <authorList>
            <person name="Lopez-Roques C."/>
            <person name="Donnadieu C."/>
            <person name="Bouchez O."/>
            <person name="Klopp C."/>
            <person name="Cabau C."/>
            <person name="Zahm M."/>
        </authorList>
    </citation>
    <scope>NUCLEOTIDE SEQUENCE [LARGE SCALE GENOMIC DNA]</scope>
    <source>
        <strain evidence="1">RS831</strain>
        <tissue evidence="1">Whole body</tissue>
    </source>
</reference>
<evidence type="ECO:0008006" key="3">
    <source>
        <dbReference type="Google" id="ProtNLM"/>
    </source>
</evidence>
<organism evidence="1 2">
    <name type="scientific">Oryzias javanicus</name>
    <name type="common">Javanese ricefish</name>
    <name type="synonym">Aplocheilus javanicus</name>
    <dbReference type="NCBI Taxonomy" id="123683"/>
    <lineage>
        <taxon>Eukaryota</taxon>
        <taxon>Metazoa</taxon>
        <taxon>Chordata</taxon>
        <taxon>Craniata</taxon>
        <taxon>Vertebrata</taxon>
        <taxon>Euteleostomi</taxon>
        <taxon>Actinopterygii</taxon>
        <taxon>Neopterygii</taxon>
        <taxon>Teleostei</taxon>
        <taxon>Neoteleostei</taxon>
        <taxon>Acanthomorphata</taxon>
        <taxon>Ovalentaria</taxon>
        <taxon>Atherinomorphae</taxon>
        <taxon>Beloniformes</taxon>
        <taxon>Adrianichthyidae</taxon>
        <taxon>Oryziinae</taxon>
        <taxon>Oryzias</taxon>
    </lineage>
</organism>
<gene>
    <name evidence="1" type="ORF">OJAV_G00050750</name>
</gene>
<dbReference type="InterPro" id="IPR047120">
    <property type="entry name" value="Pk/Esn/Tes"/>
</dbReference>
<dbReference type="Proteomes" id="UP000283210">
    <property type="component" value="Chromosome 6"/>
</dbReference>
<keyword evidence="2" id="KW-1185">Reference proteome</keyword>